<proteinExistence type="predicted"/>
<feature type="compositionally biased region" description="Polar residues" evidence="1">
    <location>
        <begin position="190"/>
        <end position="201"/>
    </location>
</feature>
<evidence type="ECO:0000256" key="1">
    <source>
        <dbReference type="SAM" id="MobiDB-lite"/>
    </source>
</evidence>
<feature type="region of interest" description="Disordered" evidence="1">
    <location>
        <begin position="176"/>
        <end position="201"/>
    </location>
</feature>
<dbReference type="Gene3D" id="2.30.30.240">
    <property type="entry name" value="PRC-barrel domain"/>
    <property type="match status" value="1"/>
</dbReference>
<feature type="domain" description="PRC-barrel" evidence="2">
    <location>
        <begin position="220"/>
        <end position="289"/>
    </location>
</feature>
<dbReference type="RefSeq" id="WP_268882359.1">
    <property type="nucleotide sequence ID" value="NZ_CP114029.1"/>
</dbReference>
<dbReference type="SUPFAM" id="SSF50346">
    <property type="entry name" value="PRC-barrel domain"/>
    <property type="match status" value="1"/>
</dbReference>
<keyword evidence="4" id="KW-1185">Reference proteome</keyword>
<gene>
    <name evidence="3" type="ORF">OH818_07060</name>
</gene>
<dbReference type="InterPro" id="IPR027275">
    <property type="entry name" value="PRC-brl_dom"/>
</dbReference>
<dbReference type="Pfam" id="PF05239">
    <property type="entry name" value="PRC"/>
    <property type="match status" value="1"/>
</dbReference>
<dbReference type="EMBL" id="CP114029">
    <property type="protein sequence ID" value="WAP69934.1"/>
    <property type="molecule type" value="Genomic_DNA"/>
</dbReference>
<dbReference type="PANTHER" id="PTHR36505:SF1">
    <property type="entry name" value="BLR1072 PROTEIN"/>
    <property type="match status" value="1"/>
</dbReference>
<reference evidence="3" key="1">
    <citation type="submission" date="2022-12" db="EMBL/GenBank/DDBJ databases">
        <title>Jiella pelagia sp. nov., isolated from phosphonate enriched culture of Northwest Pacific surface seawater.</title>
        <authorList>
            <person name="Shin D.Y."/>
            <person name="Hwang C.Y."/>
        </authorList>
    </citation>
    <scope>NUCLEOTIDE SEQUENCE</scope>
    <source>
        <strain evidence="3">HL-NP1</strain>
    </source>
</reference>
<evidence type="ECO:0000313" key="3">
    <source>
        <dbReference type="EMBL" id="WAP69934.1"/>
    </source>
</evidence>
<protein>
    <submittedName>
        <fullName evidence="3">PRC-barrel domain-containing protein</fullName>
    </submittedName>
</protein>
<evidence type="ECO:0000313" key="4">
    <source>
        <dbReference type="Proteomes" id="UP001164020"/>
    </source>
</evidence>
<name>A0ABY7C4J2_9HYPH</name>
<organism evidence="3 4">
    <name type="scientific">Jiella pelagia</name>
    <dbReference type="NCBI Taxonomy" id="2986949"/>
    <lineage>
        <taxon>Bacteria</taxon>
        <taxon>Pseudomonadati</taxon>
        <taxon>Pseudomonadota</taxon>
        <taxon>Alphaproteobacteria</taxon>
        <taxon>Hyphomicrobiales</taxon>
        <taxon>Aurantimonadaceae</taxon>
        <taxon>Jiella</taxon>
    </lineage>
</organism>
<accession>A0ABY7C4J2</accession>
<evidence type="ECO:0000259" key="2">
    <source>
        <dbReference type="Pfam" id="PF05239"/>
    </source>
</evidence>
<dbReference type="Proteomes" id="UP001164020">
    <property type="component" value="Chromosome"/>
</dbReference>
<dbReference type="InterPro" id="IPR011033">
    <property type="entry name" value="PRC_barrel-like_sf"/>
</dbReference>
<dbReference type="PANTHER" id="PTHR36505">
    <property type="entry name" value="BLR1072 PROTEIN"/>
    <property type="match status" value="1"/>
</dbReference>
<feature type="region of interest" description="Disordered" evidence="1">
    <location>
        <begin position="127"/>
        <end position="160"/>
    </location>
</feature>
<sequence>MRNDDAAATGAEVEASEADVIVNPDAPEVRVNVPEPNVSVDQASPDVNVMQARPTVIVRQPAPRVTVDIPQPVITVRMPEPQVNVSQAQPQVDVSQGQPQVSIGEEDRADIETNDDAGTANVTVQQARAQVSVQDSNQQPEIRYEREDAQVTVNQPEGEPQIRYEDAEGNEMDMAQQPSMQNDTQDDATRTASTSQQAGTQGNEADLYVAVAVDAAREVQMTVDEITDYNIVGTNGNMLGDIQNVANIDGKLFAVIGSGGFLGMGEKEVAIPLTSLTASNGNFVAQGISEDQIEGLQEFNTDQYPLLDGERTITLGSL</sequence>
<feature type="compositionally biased region" description="Polar residues" evidence="1">
    <location>
        <begin position="127"/>
        <end position="140"/>
    </location>
</feature>